<comment type="subcellular location">
    <subcellularLocation>
        <location evidence="2">Chromosome</location>
    </subcellularLocation>
    <subcellularLocation>
        <location evidence="1">Nucleus</location>
    </subcellularLocation>
</comment>
<dbReference type="SUPFAM" id="SSF47113">
    <property type="entry name" value="Histone-fold"/>
    <property type="match status" value="1"/>
</dbReference>
<keyword evidence="5" id="KW-0238">DNA-binding</keyword>
<evidence type="ECO:0000256" key="3">
    <source>
        <dbReference type="ARBA" id="ARBA00010343"/>
    </source>
</evidence>
<protein>
    <recommendedName>
        <fullName evidence="8">Core Histone H2A/H2B/H3 domain-containing protein</fullName>
    </recommendedName>
</protein>
<reference evidence="9 10" key="1">
    <citation type="journal article" date="2012" name="Genome Biol.">
        <title>Genome and low-iron response of an oceanic diatom adapted to chronic iron limitation.</title>
        <authorList>
            <person name="Lommer M."/>
            <person name="Specht M."/>
            <person name="Roy A.S."/>
            <person name="Kraemer L."/>
            <person name="Andreson R."/>
            <person name="Gutowska M.A."/>
            <person name="Wolf J."/>
            <person name="Bergner S.V."/>
            <person name="Schilhabel M.B."/>
            <person name="Klostermeier U.C."/>
            <person name="Beiko R.G."/>
            <person name="Rosenstiel P."/>
            <person name="Hippler M."/>
            <person name="Laroche J."/>
        </authorList>
    </citation>
    <scope>NUCLEOTIDE SEQUENCE [LARGE SCALE GENOMIC DNA]</scope>
    <source>
        <strain evidence="9 10">CCMP1005</strain>
    </source>
</reference>
<dbReference type="Pfam" id="PF00125">
    <property type="entry name" value="Histone"/>
    <property type="match status" value="1"/>
</dbReference>
<comment type="similarity">
    <text evidence="3">Belongs to the histone H3 family.</text>
</comment>
<dbReference type="CDD" id="cd22911">
    <property type="entry name" value="HFD_H3"/>
    <property type="match status" value="1"/>
</dbReference>
<dbReference type="SMART" id="SM00428">
    <property type="entry name" value="H3"/>
    <property type="match status" value="1"/>
</dbReference>
<dbReference type="FunFam" id="1.10.20.10:FF:000085">
    <property type="entry name" value="Histone H3.2"/>
    <property type="match status" value="1"/>
</dbReference>
<keyword evidence="7" id="KW-0544">Nucleosome core</keyword>
<dbReference type="GO" id="GO:0000786">
    <property type="term" value="C:nucleosome"/>
    <property type="evidence" value="ECO:0007669"/>
    <property type="project" value="UniProtKB-KW"/>
</dbReference>
<dbReference type="InterPro" id="IPR009072">
    <property type="entry name" value="Histone-fold"/>
</dbReference>
<keyword evidence="10" id="KW-1185">Reference proteome</keyword>
<dbReference type="GO" id="GO:0046982">
    <property type="term" value="F:protein heterodimerization activity"/>
    <property type="evidence" value="ECO:0007669"/>
    <property type="project" value="InterPro"/>
</dbReference>
<feature type="domain" description="Core Histone H2A/H2B/H3" evidence="8">
    <location>
        <begin position="64"/>
        <end position="155"/>
    </location>
</feature>
<evidence type="ECO:0000256" key="4">
    <source>
        <dbReference type="ARBA" id="ARBA00022454"/>
    </source>
</evidence>
<gene>
    <name evidence="9" type="ORF">THAOC_15724</name>
</gene>
<accession>K0SE13</accession>
<name>K0SE13_THAOC</name>
<evidence type="ECO:0000256" key="5">
    <source>
        <dbReference type="ARBA" id="ARBA00023125"/>
    </source>
</evidence>
<dbReference type="Gene3D" id="1.10.20.10">
    <property type="entry name" value="Histone, subunit A"/>
    <property type="match status" value="1"/>
</dbReference>
<sequence>MVIVKVADLITKLKERAVDRACDIVTKKPTRRRAPRKVARPPRCPVPARSIQAGVKKPHRYRPGIVALREIRRYQKSTELLIRKAPFQRLVREVLQDLEREMGLNDMRLQSTAVLALQEASEAYLVGLFEDAHLCAIHAKRVTLMPKDINLARRIRGERTRNSQLAATRDAARFSVAFGEDEQARFSVAFGEDERTHERTFWPVVPLSLEDTFVLSRGQGMLLSRQSKAGRPGHLSLVTCRAQRVCVCLFTILALRVLALAGLRLEPHDALGAVTFYIGS</sequence>
<proteinExistence type="inferred from homology"/>
<evidence type="ECO:0000259" key="8">
    <source>
        <dbReference type="Pfam" id="PF00125"/>
    </source>
</evidence>
<dbReference type="PANTHER" id="PTHR11426">
    <property type="entry name" value="HISTONE H3"/>
    <property type="match status" value="1"/>
</dbReference>
<evidence type="ECO:0000313" key="9">
    <source>
        <dbReference type="EMBL" id="EJK63605.1"/>
    </source>
</evidence>
<comment type="caution">
    <text evidence="9">The sequence shown here is derived from an EMBL/GenBank/DDBJ whole genome shotgun (WGS) entry which is preliminary data.</text>
</comment>
<keyword evidence="4" id="KW-0158">Chromosome</keyword>
<dbReference type="InterPro" id="IPR000164">
    <property type="entry name" value="Histone_H3/CENP-A"/>
</dbReference>
<dbReference type="EMBL" id="AGNL01018129">
    <property type="protein sequence ID" value="EJK63605.1"/>
    <property type="molecule type" value="Genomic_DNA"/>
</dbReference>
<keyword evidence="6" id="KW-0539">Nucleus</keyword>
<dbReference type="InterPro" id="IPR007125">
    <property type="entry name" value="H2A/H2B/H3"/>
</dbReference>
<evidence type="ECO:0000256" key="2">
    <source>
        <dbReference type="ARBA" id="ARBA00004286"/>
    </source>
</evidence>
<dbReference type="eggNOG" id="KOG1745">
    <property type="taxonomic scope" value="Eukaryota"/>
</dbReference>
<dbReference type="Proteomes" id="UP000266841">
    <property type="component" value="Unassembled WGS sequence"/>
</dbReference>
<dbReference type="GO" id="GO:0003677">
    <property type="term" value="F:DNA binding"/>
    <property type="evidence" value="ECO:0007669"/>
    <property type="project" value="UniProtKB-KW"/>
</dbReference>
<dbReference type="GO" id="GO:0030527">
    <property type="term" value="F:structural constituent of chromatin"/>
    <property type="evidence" value="ECO:0007669"/>
    <property type="project" value="InterPro"/>
</dbReference>
<organism evidence="9 10">
    <name type="scientific">Thalassiosira oceanica</name>
    <name type="common">Marine diatom</name>
    <dbReference type="NCBI Taxonomy" id="159749"/>
    <lineage>
        <taxon>Eukaryota</taxon>
        <taxon>Sar</taxon>
        <taxon>Stramenopiles</taxon>
        <taxon>Ochrophyta</taxon>
        <taxon>Bacillariophyta</taxon>
        <taxon>Coscinodiscophyceae</taxon>
        <taxon>Thalassiosirophycidae</taxon>
        <taxon>Thalassiosirales</taxon>
        <taxon>Thalassiosiraceae</taxon>
        <taxon>Thalassiosira</taxon>
    </lineage>
</organism>
<dbReference type="GO" id="GO:0005634">
    <property type="term" value="C:nucleus"/>
    <property type="evidence" value="ECO:0007669"/>
    <property type="project" value="UniProtKB-SubCell"/>
</dbReference>
<evidence type="ECO:0000256" key="6">
    <source>
        <dbReference type="ARBA" id="ARBA00023242"/>
    </source>
</evidence>
<evidence type="ECO:0000313" key="10">
    <source>
        <dbReference type="Proteomes" id="UP000266841"/>
    </source>
</evidence>
<dbReference type="AlphaFoldDB" id="K0SE13"/>
<evidence type="ECO:0000256" key="1">
    <source>
        <dbReference type="ARBA" id="ARBA00004123"/>
    </source>
</evidence>
<evidence type="ECO:0000256" key="7">
    <source>
        <dbReference type="ARBA" id="ARBA00023269"/>
    </source>
</evidence>
<dbReference type="PROSITE" id="PS00959">
    <property type="entry name" value="HISTONE_H3_2"/>
    <property type="match status" value="1"/>
</dbReference>